<keyword evidence="2" id="KW-1133">Transmembrane helix</keyword>
<organism evidence="3 4">
    <name type="scientific">Candidatus Wolfebacteria bacterium CG_4_10_14_0_8_um_filter_37_11</name>
    <dbReference type="NCBI Taxonomy" id="1975062"/>
    <lineage>
        <taxon>Bacteria</taxon>
        <taxon>Candidatus Wolfeibacteriota</taxon>
    </lineage>
</organism>
<protein>
    <recommendedName>
        <fullName evidence="5">Septum formation initiator</fullName>
    </recommendedName>
</protein>
<dbReference type="EMBL" id="PFKZ01000057">
    <property type="protein sequence ID" value="PIY59501.1"/>
    <property type="molecule type" value="Genomic_DNA"/>
</dbReference>
<accession>A0A2M7Q7T1</accession>
<evidence type="ECO:0008006" key="5">
    <source>
        <dbReference type="Google" id="ProtNLM"/>
    </source>
</evidence>
<name>A0A2M7Q7T1_9BACT</name>
<keyword evidence="2" id="KW-0812">Transmembrane</keyword>
<comment type="caution">
    <text evidence="3">The sequence shown here is derived from an EMBL/GenBank/DDBJ whole genome shotgun (WGS) entry which is preliminary data.</text>
</comment>
<evidence type="ECO:0000256" key="2">
    <source>
        <dbReference type="SAM" id="Phobius"/>
    </source>
</evidence>
<proteinExistence type="predicted"/>
<evidence type="ECO:0000313" key="4">
    <source>
        <dbReference type="Proteomes" id="UP000230363"/>
    </source>
</evidence>
<reference evidence="4" key="1">
    <citation type="submission" date="2017-09" db="EMBL/GenBank/DDBJ databases">
        <title>Depth-based differentiation of microbial function through sediment-hosted aquifers and enrichment of novel symbionts in the deep terrestrial subsurface.</title>
        <authorList>
            <person name="Probst A.J."/>
            <person name="Ladd B."/>
            <person name="Jarett J.K."/>
            <person name="Geller-Mcgrath D.E."/>
            <person name="Sieber C.M.K."/>
            <person name="Emerson J.B."/>
            <person name="Anantharaman K."/>
            <person name="Thomas B.C."/>
            <person name="Malmstrom R."/>
            <person name="Stieglmeier M."/>
            <person name="Klingl A."/>
            <person name="Woyke T."/>
            <person name="Ryan C.M."/>
            <person name="Banfield J.F."/>
        </authorList>
    </citation>
    <scope>NUCLEOTIDE SEQUENCE [LARGE SCALE GENOMIC DNA]</scope>
</reference>
<evidence type="ECO:0000313" key="3">
    <source>
        <dbReference type="EMBL" id="PIY59501.1"/>
    </source>
</evidence>
<evidence type="ECO:0000256" key="1">
    <source>
        <dbReference type="SAM" id="Coils"/>
    </source>
</evidence>
<keyword evidence="1" id="KW-0175">Coiled coil</keyword>
<dbReference type="Pfam" id="PF04977">
    <property type="entry name" value="DivIC"/>
    <property type="match status" value="1"/>
</dbReference>
<dbReference type="InterPro" id="IPR007060">
    <property type="entry name" value="FtsL/DivIC"/>
</dbReference>
<feature type="coiled-coil region" evidence="1">
    <location>
        <begin position="27"/>
        <end position="54"/>
    </location>
</feature>
<dbReference type="Proteomes" id="UP000230363">
    <property type="component" value="Unassembled WGS sequence"/>
</dbReference>
<gene>
    <name evidence="3" type="ORF">COY96_01520</name>
</gene>
<feature type="transmembrane region" description="Helical" evidence="2">
    <location>
        <begin position="6"/>
        <end position="24"/>
    </location>
</feature>
<keyword evidence="2" id="KW-0472">Membrane</keyword>
<sequence>MKHFIMIILAIILMALLVQFYFIFKERNQLKREFHNLTEKSENLAKENEKIKSEIEYYSNPENLEKELRARFNYKKIGEKMMIIAP</sequence>
<dbReference type="AlphaFoldDB" id="A0A2M7Q7T1"/>